<dbReference type="NCBIfam" id="TIGR00254">
    <property type="entry name" value="GGDEF"/>
    <property type="match status" value="1"/>
</dbReference>
<keyword evidence="4" id="KW-1185">Reference proteome</keyword>
<feature type="transmembrane region" description="Helical" evidence="1">
    <location>
        <begin position="35"/>
        <end position="54"/>
    </location>
</feature>
<evidence type="ECO:0000313" key="3">
    <source>
        <dbReference type="EMBL" id="RAK30593.1"/>
    </source>
</evidence>
<dbReference type="InterPro" id="IPR000160">
    <property type="entry name" value="GGDEF_dom"/>
</dbReference>
<dbReference type="CDD" id="cd01949">
    <property type="entry name" value="GGDEF"/>
    <property type="match status" value="1"/>
</dbReference>
<name>A0A327Z651_9ACTN</name>
<gene>
    <name evidence="3" type="ORF">B0I29_116252</name>
</gene>
<feature type="transmembrane region" description="Helical" evidence="1">
    <location>
        <begin position="66"/>
        <end position="84"/>
    </location>
</feature>
<feature type="transmembrane region" description="Helical" evidence="1">
    <location>
        <begin position="140"/>
        <end position="164"/>
    </location>
</feature>
<dbReference type="Proteomes" id="UP000249341">
    <property type="component" value="Unassembled WGS sequence"/>
</dbReference>
<dbReference type="EMBL" id="QLMJ01000016">
    <property type="protein sequence ID" value="RAK30593.1"/>
    <property type="molecule type" value="Genomic_DNA"/>
</dbReference>
<dbReference type="SMART" id="SM00267">
    <property type="entry name" value="GGDEF"/>
    <property type="match status" value="1"/>
</dbReference>
<feature type="transmembrane region" description="Helical" evidence="1">
    <location>
        <begin position="295"/>
        <end position="312"/>
    </location>
</feature>
<keyword evidence="1" id="KW-0472">Membrane</keyword>
<organism evidence="3 4">
    <name type="scientific">Actinoplanes lutulentus</name>
    <dbReference type="NCBI Taxonomy" id="1287878"/>
    <lineage>
        <taxon>Bacteria</taxon>
        <taxon>Bacillati</taxon>
        <taxon>Actinomycetota</taxon>
        <taxon>Actinomycetes</taxon>
        <taxon>Micromonosporales</taxon>
        <taxon>Micromonosporaceae</taxon>
        <taxon>Actinoplanes</taxon>
    </lineage>
</organism>
<dbReference type="AlphaFoldDB" id="A0A327Z651"/>
<dbReference type="PANTHER" id="PTHR44757">
    <property type="entry name" value="DIGUANYLATE CYCLASE DGCP"/>
    <property type="match status" value="1"/>
</dbReference>
<dbReference type="PROSITE" id="PS50887">
    <property type="entry name" value="GGDEF"/>
    <property type="match status" value="1"/>
</dbReference>
<feature type="transmembrane region" description="Helical" evidence="1">
    <location>
        <begin position="170"/>
        <end position="191"/>
    </location>
</feature>
<dbReference type="Gene3D" id="3.30.70.270">
    <property type="match status" value="1"/>
</dbReference>
<keyword evidence="1" id="KW-1133">Transmembrane helix</keyword>
<feature type="transmembrane region" description="Helical" evidence="1">
    <location>
        <begin position="104"/>
        <end position="128"/>
    </location>
</feature>
<feature type="domain" description="GGDEF" evidence="2">
    <location>
        <begin position="376"/>
        <end position="513"/>
    </location>
</feature>
<reference evidence="3 4" key="1">
    <citation type="submission" date="2018-06" db="EMBL/GenBank/DDBJ databases">
        <title>Genomic Encyclopedia of Type Strains, Phase III (KMG-III): the genomes of soil and plant-associated and newly described type strains.</title>
        <authorList>
            <person name="Whitman W."/>
        </authorList>
    </citation>
    <scope>NUCLEOTIDE SEQUENCE [LARGE SCALE GENOMIC DNA]</scope>
    <source>
        <strain evidence="3 4">CGMCC 4.7090</strain>
    </source>
</reference>
<feature type="transmembrane region" description="Helical" evidence="1">
    <location>
        <begin position="270"/>
        <end position="289"/>
    </location>
</feature>
<feature type="transmembrane region" description="Helical" evidence="1">
    <location>
        <begin position="230"/>
        <end position="249"/>
    </location>
</feature>
<sequence length="513" mass="53264">MPLRRDPVLVALGLVMLSAFVTAVADTGGRVIGAAIWPTLVTLCGVAAASGFRIRRNPHATVAERRMWGAVGIGTTTFLVSDAWQFGVYLRDPTGMAAAIGGPVYSVGIFAGTVCLVAALLAMPLGVATRPERVRFVLDAATVLAFAATLGCYFTVTAGAAGIAGAGRTISLLFGPAIYMVAVFALVKLLLMPVKPFNPLAGTLLSLSATIEGAATGFRPLLIAHGHIPWQQGATIIAVAALAAGTRVQHLQMRSGGARSPRPGRRPYSLLPYAAVVGTFLLLIGVLAVDGWQGATWIVVAGNAVSSALVLVRQVTAFADNARLLTQLDTKVAELHRTLTERDRLASELEHLAFHDALTGLANRALFQRHLDDHGGGRAVLLIDLDGFKPINDTYGHATGDAVLAVVALRLGAFAGPDDLVARLGGDEFALLSGAALTVAEAGARAADLAAEIELPMTVRGHDVRVGASVGVATGYDGQSGDALLHEADVAMYERKVSRAALRSTPSGRGSSR</sequence>
<dbReference type="Pfam" id="PF00990">
    <property type="entry name" value="GGDEF"/>
    <property type="match status" value="1"/>
</dbReference>
<dbReference type="SUPFAM" id="SSF55073">
    <property type="entry name" value="Nucleotide cyclase"/>
    <property type="match status" value="1"/>
</dbReference>
<keyword evidence="1" id="KW-0812">Transmembrane</keyword>
<accession>A0A327Z651</accession>
<evidence type="ECO:0000256" key="1">
    <source>
        <dbReference type="SAM" id="Phobius"/>
    </source>
</evidence>
<dbReference type="PANTHER" id="PTHR44757:SF2">
    <property type="entry name" value="BIOFILM ARCHITECTURE MAINTENANCE PROTEIN MBAA"/>
    <property type="match status" value="1"/>
</dbReference>
<dbReference type="InterPro" id="IPR043128">
    <property type="entry name" value="Rev_trsase/Diguanyl_cyclase"/>
</dbReference>
<evidence type="ECO:0000259" key="2">
    <source>
        <dbReference type="PROSITE" id="PS50887"/>
    </source>
</evidence>
<dbReference type="InterPro" id="IPR052155">
    <property type="entry name" value="Biofilm_reg_signaling"/>
</dbReference>
<protein>
    <submittedName>
        <fullName evidence="3">Diguanylate cyclase (GGDEF)-like protein</fullName>
    </submittedName>
</protein>
<proteinExistence type="predicted"/>
<comment type="caution">
    <text evidence="3">The sequence shown here is derived from an EMBL/GenBank/DDBJ whole genome shotgun (WGS) entry which is preliminary data.</text>
</comment>
<dbReference type="InterPro" id="IPR029787">
    <property type="entry name" value="Nucleotide_cyclase"/>
</dbReference>
<evidence type="ECO:0000313" key="4">
    <source>
        <dbReference type="Proteomes" id="UP000249341"/>
    </source>
</evidence>
<feature type="transmembrane region" description="Helical" evidence="1">
    <location>
        <begin position="203"/>
        <end position="224"/>
    </location>
</feature>